<feature type="coiled-coil region" evidence="1">
    <location>
        <begin position="53"/>
        <end position="80"/>
    </location>
</feature>
<evidence type="ECO:0000256" key="1">
    <source>
        <dbReference type="SAM" id="Coils"/>
    </source>
</evidence>
<organism evidence="2 3">
    <name type="scientific">Hymenobacter armeniacus</name>
    <dbReference type="NCBI Taxonomy" id="2771358"/>
    <lineage>
        <taxon>Bacteria</taxon>
        <taxon>Pseudomonadati</taxon>
        <taxon>Bacteroidota</taxon>
        <taxon>Cytophagia</taxon>
        <taxon>Cytophagales</taxon>
        <taxon>Hymenobacteraceae</taxon>
        <taxon>Hymenobacter</taxon>
    </lineage>
</organism>
<evidence type="ECO:0000313" key="2">
    <source>
        <dbReference type="EMBL" id="MBD2722208.1"/>
    </source>
</evidence>
<comment type="caution">
    <text evidence="2">The sequence shown here is derived from an EMBL/GenBank/DDBJ whole genome shotgun (WGS) entry which is preliminary data.</text>
</comment>
<dbReference type="RefSeq" id="WP_190923511.1">
    <property type="nucleotide sequence ID" value="NZ_JACXAC010000003.1"/>
</dbReference>
<sequence>MLKAQQKRLRRACRQLRGQQLQLLTMELAGVVAVTIHTVGETLTVPLHGDAAAQVANTLLEVLRERRQLLRREATVLQAELM</sequence>
<reference evidence="2 3" key="1">
    <citation type="submission" date="2020-09" db="EMBL/GenBank/DDBJ databases">
        <authorList>
            <person name="Kim M.K."/>
        </authorList>
    </citation>
    <scope>NUCLEOTIDE SEQUENCE [LARGE SCALE GENOMIC DNA]</scope>
    <source>
        <strain evidence="2 3">BT189</strain>
    </source>
</reference>
<protein>
    <recommendedName>
        <fullName evidence="4">YbaB/EbfC family DNA-binding protein</fullName>
    </recommendedName>
</protein>
<dbReference type="Proteomes" id="UP000606003">
    <property type="component" value="Unassembled WGS sequence"/>
</dbReference>
<accession>A0ABR8JTX5</accession>
<gene>
    <name evidence="2" type="ORF">IC234_08715</name>
</gene>
<evidence type="ECO:0008006" key="4">
    <source>
        <dbReference type="Google" id="ProtNLM"/>
    </source>
</evidence>
<name>A0ABR8JTX5_9BACT</name>
<keyword evidence="3" id="KW-1185">Reference proteome</keyword>
<proteinExistence type="predicted"/>
<evidence type="ECO:0000313" key="3">
    <source>
        <dbReference type="Proteomes" id="UP000606003"/>
    </source>
</evidence>
<dbReference type="EMBL" id="JACXAC010000003">
    <property type="protein sequence ID" value="MBD2722208.1"/>
    <property type="molecule type" value="Genomic_DNA"/>
</dbReference>
<keyword evidence="1" id="KW-0175">Coiled coil</keyword>